<feature type="region of interest" description="Disordered" evidence="1">
    <location>
        <begin position="1"/>
        <end position="24"/>
    </location>
</feature>
<organism evidence="3">
    <name type="scientific">Glycine max</name>
    <name type="common">Soybean</name>
    <name type="synonym">Glycine hispida</name>
    <dbReference type="NCBI Taxonomy" id="3847"/>
    <lineage>
        <taxon>Eukaryota</taxon>
        <taxon>Viridiplantae</taxon>
        <taxon>Streptophyta</taxon>
        <taxon>Embryophyta</taxon>
        <taxon>Tracheophyta</taxon>
        <taxon>Spermatophyta</taxon>
        <taxon>Magnoliopsida</taxon>
        <taxon>eudicotyledons</taxon>
        <taxon>Gunneridae</taxon>
        <taxon>Pentapetalae</taxon>
        <taxon>rosids</taxon>
        <taxon>fabids</taxon>
        <taxon>Fabales</taxon>
        <taxon>Fabaceae</taxon>
        <taxon>Papilionoideae</taxon>
        <taxon>50 kb inversion clade</taxon>
        <taxon>NPAAA clade</taxon>
        <taxon>indigoferoid/millettioid clade</taxon>
        <taxon>Phaseoleae</taxon>
        <taxon>Glycine</taxon>
        <taxon>Glycine subgen. Soja</taxon>
    </lineage>
</organism>
<evidence type="ECO:0000256" key="2">
    <source>
        <dbReference type="SAM" id="Phobius"/>
    </source>
</evidence>
<dbReference type="AlphaFoldDB" id="C6TD91"/>
<keyword evidence="2" id="KW-1133">Transmembrane helix</keyword>
<sequence>MKLQKQKSVQKKNTKNLCSSGEPPPTAITRTISVTLHLLVSQSPLPILLFPLPFQPLFPQFLHSLPLLLTLIFSPIHVTTFILIIITDTFTIRLPKIPRQLNPLPRKPIAQPILLILRAHRNCGLGLGSSSLLNLLPPLRPIPFSSTVLLNWVKNVDPLEEVDVARVGGRHGFGAGGRLRFGFGRRRNRRRQASSDAESVEAELGVALPGLFTLELLLPGGLLFVATDLLSVVEIVNVPSLLGENVETSVPSHSRLLATYYHYRGLGISRTMKIIVQCCTHLTSSKD</sequence>
<protein>
    <submittedName>
        <fullName evidence="3">Uncharacterized protein</fullName>
    </submittedName>
</protein>
<evidence type="ECO:0000313" key="3">
    <source>
        <dbReference type="EMBL" id="ACU19793.1"/>
    </source>
</evidence>
<evidence type="ECO:0000256" key="1">
    <source>
        <dbReference type="SAM" id="MobiDB-lite"/>
    </source>
</evidence>
<accession>C6TD91</accession>
<name>C6TD91_SOYBN</name>
<keyword evidence="2" id="KW-0812">Transmembrane</keyword>
<reference evidence="3" key="1">
    <citation type="submission" date="2009-08" db="EMBL/GenBank/DDBJ databases">
        <authorList>
            <person name="Cheung F."/>
            <person name="Xiao Y."/>
            <person name="Chan A."/>
            <person name="Moskal W."/>
            <person name="Town C.D."/>
        </authorList>
    </citation>
    <scope>NUCLEOTIDE SEQUENCE</scope>
</reference>
<dbReference type="EMBL" id="BT095547">
    <property type="protein sequence ID" value="ACU19793.1"/>
    <property type="molecule type" value="mRNA"/>
</dbReference>
<keyword evidence="2" id="KW-0472">Membrane</keyword>
<feature type="compositionally biased region" description="Basic residues" evidence="1">
    <location>
        <begin position="1"/>
        <end position="14"/>
    </location>
</feature>
<feature type="transmembrane region" description="Helical" evidence="2">
    <location>
        <begin position="66"/>
        <end position="86"/>
    </location>
</feature>
<proteinExistence type="evidence at transcript level"/>